<dbReference type="Gene3D" id="3.40.50.300">
    <property type="entry name" value="P-loop containing nucleotide triphosphate hydrolases"/>
    <property type="match status" value="1"/>
</dbReference>
<dbReference type="PROSITE" id="PS50893">
    <property type="entry name" value="ABC_TRANSPORTER_2"/>
    <property type="match status" value="1"/>
</dbReference>
<dbReference type="InterPro" id="IPR003439">
    <property type="entry name" value="ABC_transporter-like_ATP-bd"/>
</dbReference>
<evidence type="ECO:0000256" key="3">
    <source>
        <dbReference type="ARBA" id="ARBA00022741"/>
    </source>
</evidence>
<keyword evidence="4 8" id="KW-0067">ATP-binding</keyword>
<reference evidence="8" key="2">
    <citation type="submission" date="2023-02" db="EMBL/GenBank/DDBJ databases">
        <authorList>
            <person name="Sun Q."/>
            <person name="Mori K."/>
        </authorList>
    </citation>
    <scope>NUCLEOTIDE SEQUENCE</scope>
    <source>
        <strain evidence="8">NBRC 110608</strain>
    </source>
</reference>
<dbReference type="GO" id="GO:0005524">
    <property type="term" value="F:ATP binding"/>
    <property type="evidence" value="ECO:0007669"/>
    <property type="project" value="UniProtKB-KW"/>
</dbReference>
<dbReference type="SUPFAM" id="SSF52540">
    <property type="entry name" value="P-loop containing nucleoside triphosphate hydrolases"/>
    <property type="match status" value="1"/>
</dbReference>
<evidence type="ECO:0000256" key="6">
    <source>
        <dbReference type="SAM" id="MobiDB-lite"/>
    </source>
</evidence>
<dbReference type="InterPro" id="IPR003593">
    <property type="entry name" value="AAA+_ATPase"/>
</dbReference>
<accession>A0ABN6YS16</accession>
<evidence type="ECO:0000259" key="7">
    <source>
        <dbReference type="PROSITE" id="PS50893"/>
    </source>
</evidence>
<comment type="subcellular location">
    <subcellularLocation>
        <location evidence="1">Cell membrane</location>
        <topology evidence="1">Peripheral membrane protein</topology>
    </subcellularLocation>
</comment>
<dbReference type="SMART" id="SM00382">
    <property type="entry name" value="AAA"/>
    <property type="match status" value="1"/>
</dbReference>
<dbReference type="EMBL" id="AP027735">
    <property type="protein sequence ID" value="BDZ60177.1"/>
    <property type="molecule type" value="Genomic_DNA"/>
</dbReference>
<name>A0ABN6YS16_9MICO</name>
<keyword evidence="5" id="KW-0046">Antibiotic resistance</keyword>
<keyword evidence="2" id="KW-0813">Transport</keyword>
<protein>
    <submittedName>
        <fullName evidence="8">ABC transporter ATP-binding protein</fullName>
    </submittedName>
</protein>
<dbReference type="PANTHER" id="PTHR42711">
    <property type="entry name" value="ABC TRANSPORTER ATP-BINDING PROTEIN"/>
    <property type="match status" value="1"/>
</dbReference>
<proteinExistence type="predicted"/>
<dbReference type="PANTHER" id="PTHR42711:SF17">
    <property type="entry name" value="ABC TRANSPORTER ATP-BINDING PROTEIN"/>
    <property type="match status" value="1"/>
</dbReference>
<reference evidence="8" key="1">
    <citation type="journal article" date="2014" name="Int. J. Syst. Evol. Microbiol.">
        <title>Complete genome of a new Firmicutes species belonging to the dominant human colonic microbiota ('Ruminococcus bicirculans') reveals two chromosomes and a selective capacity to utilize plant glucans.</title>
        <authorList>
            <consortium name="NISC Comparative Sequencing Program"/>
            <person name="Wegmann U."/>
            <person name="Louis P."/>
            <person name="Goesmann A."/>
            <person name="Henrissat B."/>
            <person name="Duncan S.H."/>
            <person name="Flint H.J."/>
        </authorList>
    </citation>
    <scope>NUCLEOTIDE SEQUENCE</scope>
    <source>
        <strain evidence="8">NBRC 110608</strain>
    </source>
</reference>
<feature type="compositionally biased region" description="Low complexity" evidence="6">
    <location>
        <begin position="8"/>
        <end position="21"/>
    </location>
</feature>
<gene>
    <name evidence="8" type="ORF">GCM10025872_38340</name>
</gene>
<evidence type="ECO:0000313" key="8">
    <source>
        <dbReference type="EMBL" id="BDZ60177.1"/>
    </source>
</evidence>
<organism evidence="8">
    <name type="scientific">Barrientosiimonas endolithica</name>
    <dbReference type="NCBI Taxonomy" id="1535208"/>
    <lineage>
        <taxon>Bacteria</taxon>
        <taxon>Bacillati</taxon>
        <taxon>Actinomycetota</taxon>
        <taxon>Actinomycetes</taxon>
        <taxon>Micrococcales</taxon>
        <taxon>Dermacoccaceae</taxon>
        <taxon>Barrientosiimonas</taxon>
    </lineage>
</organism>
<dbReference type="InterPro" id="IPR017871">
    <property type="entry name" value="ABC_transporter-like_CS"/>
</dbReference>
<evidence type="ECO:0000256" key="1">
    <source>
        <dbReference type="ARBA" id="ARBA00004202"/>
    </source>
</evidence>
<dbReference type="Pfam" id="PF00005">
    <property type="entry name" value="ABC_tran"/>
    <property type="match status" value="1"/>
</dbReference>
<feature type="domain" description="ABC transporter" evidence="7">
    <location>
        <begin position="23"/>
        <end position="251"/>
    </location>
</feature>
<keyword evidence="3" id="KW-0547">Nucleotide-binding</keyword>
<feature type="region of interest" description="Disordered" evidence="6">
    <location>
        <begin position="1"/>
        <end position="21"/>
    </location>
</feature>
<dbReference type="PROSITE" id="PS00211">
    <property type="entry name" value="ABC_TRANSPORTER_1"/>
    <property type="match status" value="1"/>
</dbReference>
<evidence type="ECO:0000256" key="5">
    <source>
        <dbReference type="ARBA" id="ARBA00023251"/>
    </source>
</evidence>
<dbReference type="InterPro" id="IPR050763">
    <property type="entry name" value="ABC_transporter_ATP-binding"/>
</dbReference>
<evidence type="ECO:0000256" key="2">
    <source>
        <dbReference type="ARBA" id="ARBA00022448"/>
    </source>
</evidence>
<evidence type="ECO:0000256" key="4">
    <source>
        <dbReference type="ARBA" id="ARBA00022840"/>
    </source>
</evidence>
<sequence>MGMDLTTAAAPARPGAADEPPAVELRGLTKTFRRAGQPPVQAVRGIDLTVPQGQVVALLGPNGAGKTTTLDVVLGLTEPTGGSARVLGQRPRAAVDAGRVSAVLQSGGLLRDLSVRETVQVIASTFERPRPVDEVIEQAGLSDLAGRKVGKCSGGEQQRLRFALALLPDPDLLVLDEPTAGMDVAARRAFWATMHADADAGRTVIFATHYLEEADAFAERIVMVAGGRVVADGSAEQIRSRASGRTVSADLPGDPADVVRRLRAIDDVADVQVQGDRVTVAAGDSDAIAWLLLSDLGARNLEISSGSLEAAFLTITGGAPAAADLPHDSAKEPVA</sequence>
<dbReference type="InterPro" id="IPR027417">
    <property type="entry name" value="P-loop_NTPase"/>
</dbReference>